<evidence type="ECO:0000313" key="2">
    <source>
        <dbReference type="EMBL" id="GFH12134.1"/>
    </source>
</evidence>
<feature type="region of interest" description="Disordered" evidence="1">
    <location>
        <begin position="39"/>
        <end position="69"/>
    </location>
</feature>
<dbReference type="EMBL" id="BLLF01000471">
    <property type="protein sequence ID" value="GFH12134.1"/>
    <property type="molecule type" value="Genomic_DNA"/>
</dbReference>
<accession>A0A699YZE7</accession>
<comment type="caution">
    <text evidence="2">The sequence shown here is derived from an EMBL/GenBank/DDBJ whole genome shotgun (WGS) entry which is preliminary data.</text>
</comment>
<proteinExistence type="predicted"/>
<protein>
    <submittedName>
        <fullName evidence="2">Uncharacterized protein</fullName>
    </submittedName>
</protein>
<gene>
    <name evidence="2" type="ORF">HaLaN_07767</name>
</gene>
<reference evidence="2 3" key="1">
    <citation type="submission" date="2020-02" db="EMBL/GenBank/DDBJ databases">
        <title>Draft genome sequence of Haematococcus lacustris strain NIES-144.</title>
        <authorList>
            <person name="Morimoto D."/>
            <person name="Nakagawa S."/>
            <person name="Yoshida T."/>
            <person name="Sawayama S."/>
        </authorList>
    </citation>
    <scope>NUCLEOTIDE SEQUENCE [LARGE SCALE GENOMIC DNA]</scope>
    <source>
        <strain evidence="2 3">NIES-144</strain>
    </source>
</reference>
<dbReference type="Proteomes" id="UP000485058">
    <property type="component" value="Unassembled WGS sequence"/>
</dbReference>
<keyword evidence="3" id="KW-1185">Reference proteome</keyword>
<sequence length="69" mass="7422">MHKPCADVAGDRRGGPQHIYQRKLAAALADLESTLAGSDAHGQHLSRLQQEERGKQGKTKTRTLLGTGC</sequence>
<name>A0A699YZE7_HAELA</name>
<dbReference type="AlphaFoldDB" id="A0A699YZE7"/>
<evidence type="ECO:0000256" key="1">
    <source>
        <dbReference type="SAM" id="MobiDB-lite"/>
    </source>
</evidence>
<evidence type="ECO:0000313" key="3">
    <source>
        <dbReference type="Proteomes" id="UP000485058"/>
    </source>
</evidence>
<organism evidence="2 3">
    <name type="scientific">Haematococcus lacustris</name>
    <name type="common">Green alga</name>
    <name type="synonym">Haematococcus pluvialis</name>
    <dbReference type="NCBI Taxonomy" id="44745"/>
    <lineage>
        <taxon>Eukaryota</taxon>
        <taxon>Viridiplantae</taxon>
        <taxon>Chlorophyta</taxon>
        <taxon>core chlorophytes</taxon>
        <taxon>Chlorophyceae</taxon>
        <taxon>CS clade</taxon>
        <taxon>Chlamydomonadales</taxon>
        <taxon>Haematococcaceae</taxon>
        <taxon>Haematococcus</taxon>
    </lineage>
</organism>